<feature type="signal peptide" evidence="12">
    <location>
        <begin position="1"/>
        <end position="20"/>
    </location>
</feature>
<evidence type="ECO:0000256" key="1">
    <source>
        <dbReference type="ARBA" id="ARBA00004571"/>
    </source>
</evidence>
<dbReference type="InterPro" id="IPR000531">
    <property type="entry name" value="Beta-barrel_TonB"/>
</dbReference>
<evidence type="ECO:0000256" key="4">
    <source>
        <dbReference type="ARBA" id="ARBA00022452"/>
    </source>
</evidence>
<dbReference type="PANTHER" id="PTHR32552">
    <property type="entry name" value="FERRICHROME IRON RECEPTOR-RELATED"/>
    <property type="match status" value="1"/>
</dbReference>
<keyword evidence="7 10" id="KW-0472">Membrane</keyword>
<accession>A0ABW3F8F3</accession>
<dbReference type="PROSITE" id="PS52016">
    <property type="entry name" value="TONB_DEPENDENT_REC_3"/>
    <property type="match status" value="1"/>
</dbReference>
<keyword evidence="5 10" id="KW-0812">Transmembrane</keyword>
<gene>
    <name evidence="15" type="ORF">ACFQ1Z_11160</name>
</gene>
<keyword evidence="4 10" id="KW-1134">Transmembrane beta strand</keyword>
<dbReference type="InterPro" id="IPR037066">
    <property type="entry name" value="Plug_dom_sf"/>
</dbReference>
<comment type="subcellular location">
    <subcellularLocation>
        <location evidence="1 10">Cell outer membrane</location>
        <topology evidence="1 10">Multi-pass membrane protein</topology>
    </subcellularLocation>
</comment>
<keyword evidence="12" id="KW-0732">Signal</keyword>
<evidence type="ECO:0000259" key="13">
    <source>
        <dbReference type="Pfam" id="PF00593"/>
    </source>
</evidence>
<comment type="similarity">
    <text evidence="2 10 11">Belongs to the TonB-dependent receptor family.</text>
</comment>
<comment type="caution">
    <text evidence="15">The sequence shown here is derived from an EMBL/GenBank/DDBJ whole genome shotgun (WGS) entry which is preliminary data.</text>
</comment>
<evidence type="ECO:0000256" key="11">
    <source>
        <dbReference type="RuleBase" id="RU003357"/>
    </source>
</evidence>
<dbReference type="InterPro" id="IPR012910">
    <property type="entry name" value="Plug_dom"/>
</dbReference>
<dbReference type="Gene3D" id="2.170.130.10">
    <property type="entry name" value="TonB-dependent receptor, plug domain"/>
    <property type="match status" value="1"/>
</dbReference>
<feature type="chain" id="PRO_5045339406" evidence="12">
    <location>
        <begin position="21"/>
        <end position="738"/>
    </location>
</feature>
<feature type="domain" description="TonB-dependent receptor-like beta-barrel" evidence="13">
    <location>
        <begin position="248"/>
        <end position="706"/>
    </location>
</feature>
<dbReference type="EMBL" id="JBHTKB010000002">
    <property type="protein sequence ID" value="MFD0914108.1"/>
    <property type="molecule type" value="Genomic_DNA"/>
</dbReference>
<dbReference type="Proteomes" id="UP001597128">
    <property type="component" value="Unassembled WGS sequence"/>
</dbReference>
<evidence type="ECO:0000256" key="3">
    <source>
        <dbReference type="ARBA" id="ARBA00022448"/>
    </source>
</evidence>
<feature type="domain" description="TonB-dependent receptor plug" evidence="14">
    <location>
        <begin position="62"/>
        <end position="160"/>
    </location>
</feature>
<keyword evidence="3 10" id="KW-0813">Transport</keyword>
<organism evidence="15 16">
    <name type="scientific">Methylophilus luteus</name>
    <dbReference type="NCBI Taxonomy" id="640108"/>
    <lineage>
        <taxon>Bacteria</taxon>
        <taxon>Pseudomonadati</taxon>
        <taxon>Pseudomonadota</taxon>
        <taxon>Betaproteobacteria</taxon>
        <taxon>Nitrosomonadales</taxon>
        <taxon>Methylophilaceae</taxon>
        <taxon>Methylophilus</taxon>
    </lineage>
</organism>
<sequence length="738" mass="82380">MRPIAVMVSLLSLGAQMAHAEGEDQKAQTLSEVNVKSQRIQDLPNKGYQASKTRVGKTYQDPQDVPQAVTTLTKELLHDQQIGSLREALRNVVGLSVNAAEGGRAGDNFNLRGFYTFGDMYLDNMRDTAQYNRETFNLEQVDVLRGSAAMLFGRGQAGGVINQVSKMAELRDKNVVTGSLGEYDYHQFTADFNKQLTETAAVRINLMDRHEETYRKNPATGDRPEFDRQGVAISFGAGIGTENEFFLNHIYTQTRDVPDFGVRFVATHPLNNSANGRTDRTFWGSNNNFDDSDTRVTTGIFTHKFAEDTQLRTQLRHGNYKRGYWAKTPADELPLANDRVGGNVTRTLEYDTVNFQSDFSTKFDLAGMKHAVVTGIEYLKEDSYRHSLQPYDPVTGAIYTQTGNALTTAIRNNPNGVGFNRHFASITGIPVSFNADNYAVYVQDSIEFIPNWTVLAGVRRDELHATYQSATSPKLSYGENSYRSGLSWQPNPDRHYYATWSDSFSPTADLYQLTAIPQDPERSKTFELGSKWLFMDGDLAVRTALFTATKYWERSTDLEATSAILTRKRRTNGFELEVTGKVTDRWDVFAGIALLDARVLKAAQNVAAGNVYSYADARVEGQRARNTPIATVNVWTTYALTDAWKVGGGVEVKGERYAYNPSSANLSGSFTGGHFNPNSAPGYARVDLMAAYEQPKWAVRLNVKNLLNKEYYDAVYDNGGLVTPGNRRQAIVTTEYKF</sequence>
<dbReference type="PANTHER" id="PTHR32552:SF83">
    <property type="entry name" value="BLR3904 PROTEIN"/>
    <property type="match status" value="1"/>
</dbReference>
<keyword evidence="6 11" id="KW-0798">TonB box</keyword>
<dbReference type="SUPFAM" id="SSF56935">
    <property type="entry name" value="Porins"/>
    <property type="match status" value="1"/>
</dbReference>
<evidence type="ECO:0000313" key="16">
    <source>
        <dbReference type="Proteomes" id="UP001597128"/>
    </source>
</evidence>
<dbReference type="InterPro" id="IPR039426">
    <property type="entry name" value="TonB-dep_rcpt-like"/>
</dbReference>
<keyword evidence="9 10" id="KW-0998">Cell outer membrane</keyword>
<evidence type="ECO:0000256" key="9">
    <source>
        <dbReference type="ARBA" id="ARBA00023237"/>
    </source>
</evidence>
<keyword evidence="16" id="KW-1185">Reference proteome</keyword>
<dbReference type="Gene3D" id="2.40.170.20">
    <property type="entry name" value="TonB-dependent receptor, beta-barrel domain"/>
    <property type="match status" value="1"/>
</dbReference>
<evidence type="ECO:0000256" key="6">
    <source>
        <dbReference type="ARBA" id="ARBA00023077"/>
    </source>
</evidence>
<evidence type="ECO:0000313" key="15">
    <source>
        <dbReference type="EMBL" id="MFD0914108.1"/>
    </source>
</evidence>
<dbReference type="Pfam" id="PF07715">
    <property type="entry name" value="Plug"/>
    <property type="match status" value="1"/>
</dbReference>
<proteinExistence type="inferred from homology"/>
<evidence type="ECO:0000256" key="2">
    <source>
        <dbReference type="ARBA" id="ARBA00009810"/>
    </source>
</evidence>
<reference evidence="16" key="1">
    <citation type="journal article" date="2019" name="Int. J. Syst. Evol. Microbiol.">
        <title>The Global Catalogue of Microorganisms (GCM) 10K type strain sequencing project: providing services to taxonomists for standard genome sequencing and annotation.</title>
        <authorList>
            <consortium name="The Broad Institute Genomics Platform"/>
            <consortium name="The Broad Institute Genome Sequencing Center for Infectious Disease"/>
            <person name="Wu L."/>
            <person name="Ma J."/>
        </authorList>
    </citation>
    <scope>NUCLEOTIDE SEQUENCE [LARGE SCALE GENOMIC DNA]</scope>
    <source>
        <strain evidence="16">CCUG 58412</strain>
    </source>
</reference>
<dbReference type="Pfam" id="PF00593">
    <property type="entry name" value="TonB_dep_Rec_b-barrel"/>
    <property type="match status" value="1"/>
</dbReference>
<evidence type="ECO:0000256" key="7">
    <source>
        <dbReference type="ARBA" id="ARBA00023136"/>
    </source>
</evidence>
<name>A0ABW3F8F3_9PROT</name>
<evidence type="ECO:0000256" key="8">
    <source>
        <dbReference type="ARBA" id="ARBA00023170"/>
    </source>
</evidence>
<dbReference type="RefSeq" id="WP_379058005.1">
    <property type="nucleotide sequence ID" value="NZ_JBHTKB010000002.1"/>
</dbReference>
<evidence type="ECO:0000256" key="12">
    <source>
        <dbReference type="SAM" id="SignalP"/>
    </source>
</evidence>
<protein>
    <submittedName>
        <fullName evidence="15">TonB-dependent receptor</fullName>
    </submittedName>
</protein>
<evidence type="ECO:0000256" key="10">
    <source>
        <dbReference type="PROSITE-ProRule" id="PRU01360"/>
    </source>
</evidence>
<keyword evidence="8 15" id="KW-0675">Receptor</keyword>
<dbReference type="InterPro" id="IPR036942">
    <property type="entry name" value="Beta-barrel_TonB_sf"/>
</dbReference>
<evidence type="ECO:0000256" key="5">
    <source>
        <dbReference type="ARBA" id="ARBA00022692"/>
    </source>
</evidence>
<dbReference type="CDD" id="cd01347">
    <property type="entry name" value="ligand_gated_channel"/>
    <property type="match status" value="1"/>
</dbReference>
<evidence type="ECO:0000259" key="14">
    <source>
        <dbReference type="Pfam" id="PF07715"/>
    </source>
</evidence>